<gene>
    <name evidence="1" type="ORF">JOC77_003321</name>
</gene>
<evidence type="ECO:0000313" key="2">
    <source>
        <dbReference type="Proteomes" id="UP000823486"/>
    </source>
</evidence>
<protein>
    <submittedName>
        <fullName evidence="1">Acetamidase/formamidase</fullName>
    </submittedName>
</protein>
<dbReference type="RefSeq" id="WP_239558827.1">
    <property type="nucleotide sequence ID" value="NZ_JAFBFI010000016.1"/>
</dbReference>
<dbReference type="PANTHER" id="PTHR31891:SF1">
    <property type="entry name" value="FORMAMIDASE C869.04-RELATED"/>
    <property type="match status" value="1"/>
</dbReference>
<evidence type="ECO:0000313" key="1">
    <source>
        <dbReference type="EMBL" id="MBM7693877.1"/>
    </source>
</evidence>
<proteinExistence type="predicted"/>
<comment type="caution">
    <text evidence="1">The sequence shown here is derived from an EMBL/GenBank/DDBJ whole genome shotgun (WGS) entry which is preliminary data.</text>
</comment>
<dbReference type="EMBL" id="JAFBFI010000016">
    <property type="protein sequence ID" value="MBM7693877.1"/>
    <property type="molecule type" value="Genomic_DNA"/>
</dbReference>
<dbReference type="SUPFAM" id="SSF141130">
    <property type="entry name" value="Acetamidase/Formamidase-like"/>
    <property type="match status" value="1"/>
</dbReference>
<dbReference type="Pfam" id="PF03069">
    <property type="entry name" value="FmdA_AmdA"/>
    <property type="match status" value="2"/>
</dbReference>
<dbReference type="PANTHER" id="PTHR31891">
    <property type="entry name" value="FORMAMIDASE C869.04-RELATED"/>
    <property type="match status" value="1"/>
</dbReference>
<reference evidence="1 2" key="1">
    <citation type="submission" date="2021-01" db="EMBL/GenBank/DDBJ databases">
        <title>Genomic Encyclopedia of Type Strains, Phase IV (KMG-IV): sequencing the most valuable type-strain genomes for metagenomic binning, comparative biology and taxonomic classification.</title>
        <authorList>
            <person name="Goeker M."/>
        </authorList>
    </citation>
    <scope>NUCLEOTIDE SEQUENCE [LARGE SCALE GENOMIC DNA]</scope>
    <source>
        <strain evidence="1 2">DSM 105482</strain>
    </source>
</reference>
<accession>A0ABS2QL22</accession>
<dbReference type="InterPro" id="IPR004304">
    <property type="entry name" value="FmdA_AmdA"/>
</dbReference>
<name>A0ABS2QL22_9BACI</name>
<keyword evidence="2" id="KW-1185">Reference proteome</keyword>
<dbReference type="Gene3D" id="2.60.120.580">
    <property type="entry name" value="Acetamidase/Formamidase-like domains"/>
    <property type="match status" value="2"/>
</dbReference>
<sequence length="168" mass="18578">MEERKPERFGHSIIGPIYINGAEPGDTLEIKINEIVPGNWGWLSVGGFPSYWNKKLGLEQLNEITLDFTLDQTNMIGSSQFGNFDYAVRLNPFMGILGMPPAEEGKHSTVVPRNWGGNLDCKELQAGTTLYLPITVEGGLFSAGDGHALQGAVKFLDLLWNVLWKKLT</sequence>
<dbReference type="Proteomes" id="UP000823486">
    <property type="component" value="Unassembled WGS sequence"/>
</dbReference>
<organism evidence="1 2">
    <name type="scientific">Peribacillus deserti</name>
    <dbReference type="NCBI Taxonomy" id="673318"/>
    <lineage>
        <taxon>Bacteria</taxon>
        <taxon>Bacillati</taxon>
        <taxon>Bacillota</taxon>
        <taxon>Bacilli</taxon>
        <taxon>Bacillales</taxon>
        <taxon>Bacillaceae</taxon>
        <taxon>Peribacillus</taxon>
    </lineage>
</organism>